<dbReference type="InterPro" id="IPR012338">
    <property type="entry name" value="Beta-lactam/transpept-like"/>
</dbReference>
<dbReference type="GO" id="GO:0071555">
    <property type="term" value="P:cell wall organization"/>
    <property type="evidence" value="ECO:0007669"/>
    <property type="project" value="TreeGrafter"/>
</dbReference>
<protein>
    <submittedName>
        <fullName evidence="4">Cell division protein FtsK</fullName>
    </submittedName>
</protein>
<keyword evidence="1" id="KW-0812">Transmembrane</keyword>
<keyword evidence="1" id="KW-0472">Membrane</keyword>
<dbReference type="Gene3D" id="3.30.450.330">
    <property type="match status" value="1"/>
</dbReference>
<dbReference type="EMBL" id="BJOL01000031">
    <property type="protein sequence ID" value="GED60512.1"/>
    <property type="molecule type" value="Genomic_DNA"/>
</dbReference>
<dbReference type="OrthoDB" id="9804124at2"/>
<dbReference type="GO" id="GO:0051301">
    <property type="term" value="P:cell division"/>
    <property type="evidence" value="ECO:0007669"/>
    <property type="project" value="UniProtKB-KW"/>
</dbReference>
<dbReference type="RefSeq" id="WP_047074401.1">
    <property type="nucleotide sequence ID" value="NZ_BJOL01000031.1"/>
</dbReference>
<keyword evidence="4" id="KW-0131">Cell cycle</keyword>
<dbReference type="GO" id="GO:0005886">
    <property type="term" value="C:plasma membrane"/>
    <property type="evidence" value="ECO:0007669"/>
    <property type="project" value="TreeGrafter"/>
</dbReference>
<dbReference type="Proteomes" id="UP000035218">
    <property type="component" value="Unassembled WGS sequence"/>
</dbReference>
<evidence type="ECO:0000313" key="4">
    <source>
        <dbReference type="EMBL" id="KLH96107.1"/>
    </source>
</evidence>
<comment type="caution">
    <text evidence="4">The sequence shown here is derived from an EMBL/GenBank/DDBJ whole genome shotgun (WGS) entry which is preliminary data.</text>
</comment>
<dbReference type="Gene3D" id="3.40.710.10">
    <property type="entry name" value="DD-peptidase/beta-lactamase superfamily"/>
    <property type="match status" value="1"/>
</dbReference>
<dbReference type="SUPFAM" id="SSF56601">
    <property type="entry name" value="beta-lactamase/transpeptidase-like"/>
    <property type="match status" value="1"/>
</dbReference>
<evidence type="ECO:0000259" key="2">
    <source>
        <dbReference type="Pfam" id="PF00905"/>
    </source>
</evidence>
<feature type="transmembrane region" description="Helical" evidence="1">
    <location>
        <begin position="50"/>
        <end position="71"/>
    </location>
</feature>
<dbReference type="AlphaFoldDB" id="A0A837KE63"/>
<dbReference type="GO" id="GO:0008658">
    <property type="term" value="F:penicillin binding"/>
    <property type="evidence" value="ECO:0007669"/>
    <property type="project" value="InterPro"/>
</dbReference>
<sequence length="435" mass="48244">MTPSIEEKEISTVLQSFPSLQMDEDKRRDIASHIRRERELLIQMKRRKKYAKVIGGVAASFALLFLAYQWMPSEGTPSVPSVQQMNAAESKKAQATETTSQADIVLTLDSQIQEYVEEAIHKTGKAYQPENMTVIVTDPNTGEILGMGNLKRPTDKVPHIVRAIPDPVAAFPIVTLAAAIEEGKYEDNEMYDSGTYEITPGKFIKDHNNGTGWGQITYLEGIQRSSNVAFAKLSERIPGDSLQQYFERFGFGMKTGTEQINEQPGKIPNMDTPYDKAMAAYGLGGSASAVQQVAALGAIANGGELMKPHVTKEERNHVDKGRRVISEETAKQVREILEAVVNSRPGSDTAFSIKEHTVAGRTGIVEKRDQQGNFIEGKYTYSFIGFAPSDDPKLLVYIAVDNPNTDLWVGLWGKEIVAPPFKEIMENSLQYLQHR</sequence>
<gene>
    <name evidence="4" type="ORF">AA984_26840</name>
    <name evidence="3" type="ORF">BFO01nite_46440</name>
</gene>
<dbReference type="GeneID" id="87588663"/>
<name>A0A837KE63_9BACL</name>
<dbReference type="Proteomes" id="UP000319498">
    <property type="component" value="Unassembled WGS sequence"/>
</dbReference>
<organism evidence="4 5">
    <name type="scientific">Brevibacillus formosus</name>
    <dbReference type="NCBI Taxonomy" id="54913"/>
    <lineage>
        <taxon>Bacteria</taxon>
        <taxon>Bacillati</taxon>
        <taxon>Bacillota</taxon>
        <taxon>Bacilli</taxon>
        <taxon>Bacillales</taxon>
        <taxon>Paenibacillaceae</taxon>
        <taxon>Brevibacillus</taxon>
    </lineage>
</organism>
<dbReference type="InterPro" id="IPR001460">
    <property type="entry name" value="PCN-bd_Tpept"/>
</dbReference>
<dbReference type="InterPro" id="IPR050515">
    <property type="entry name" value="Beta-lactam/transpept"/>
</dbReference>
<evidence type="ECO:0000313" key="6">
    <source>
        <dbReference type="Proteomes" id="UP000319498"/>
    </source>
</evidence>
<dbReference type="EMBL" id="LDCN01000012">
    <property type="protein sequence ID" value="KLH96107.1"/>
    <property type="molecule type" value="Genomic_DNA"/>
</dbReference>
<evidence type="ECO:0000256" key="1">
    <source>
        <dbReference type="SAM" id="Phobius"/>
    </source>
</evidence>
<keyword evidence="6" id="KW-1185">Reference proteome</keyword>
<keyword evidence="4" id="KW-0132">Cell division</keyword>
<evidence type="ECO:0000313" key="3">
    <source>
        <dbReference type="EMBL" id="GED60512.1"/>
    </source>
</evidence>
<accession>A0A837KE63</accession>
<keyword evidence="1" id="KW-1133">Transmembrane helix</keyword>
<proteinExistence type="predicted"/>
<feature type="domain" description="Penicillin-binding protein transpeptidase" evidence="2">
    <location>
        <begin position="132"/>
        <end position="426"/>
    </location>
</feature>
<dbReference type="PANTHER" id="PTHR30627:SF26">
    <property type="entry name" value="PENICILLIN-BINDING PROTEIN 2B"/>
    <property type="match status" value="1"/>
</dbReference>
<reference evidence="4 5" key="1">
    <citation type="submission" date="2015-05" db="EMBL/GenBank/DDBJ databases">
        <title>Genome sequencing project for genomic taxonomy and phylogenomics of Bacillus-like bacteria.</title>
        <authorList>
            <person name="Liu B."/>
            <person name="Wang J."/>
            <person name="Zhu Y."/>
            <person name="Liu G."/>
            <person name="Chen Q."/>
            <person name="Chen Z."/>
            <person name="Lan J."/>
            <person name="Che J."/>
            <person name="Ge C."/>
            <person name="Shi H."/>
            <person name="Pan Z."/>
            <person name="Liu X."/>
        </authorList>
    </citation>
    <scope>NUCLEOTIDE SEQUENCE [LARGE SCALE GENOMIC DNA]</scope>
    <source>
        <strain evidence="4 5">DSM 9885</strain>
    </source>
</reference>
<dbReference type="PANTHER" id="PTHR30627">
    <property type="entry name" value="PEPTIDOGLYCAN D,D-TRANSPEPTIDASE"/>
    <property type="match status" value="1"/>
</dbReference>
<reference evidence="3 6" key="2">
    <citation type="submission" date="2019-06" db="EMBL/GenBank/DDBJ databases">
        <title>Whole genome shotgun sequence of Brevibacillus formosus NBRC 15716.</title>
        <authorList>
            <person name="Hosoyama A."/>
            <person name="Uohara A."/>
            <person name="Ohji S."/>
            <person name="Ichikawa N."/>
        </authorList>
    </citation>
    <scope>NUCLEOTIDE SEQUENCE [LARGE SCALE GENOMIC DNA]</scope>
    <source>
        <strain evidence="3 6">NBRC 15716</strain>
    </source>
</reference>
<dbReference type="Pfam" id="PF00905">
    <property type="entry name" value="Transpeptidase"/>
    <property type="match status" value="1"/>
</dbReference>
<evidence type="ECO:0000313" key="5">
    <source>
        <dbReference type="Proteomes" id="UP000035218"/>
    </source>
</evidence>